<name>A0A0P7AQM0_9HYPO</name>
<feature type="region of interest" description="Disordered" evidence="1">
    <location>
        <begin position="356"/>
        <end position="400"/>
    </location>
</feature>
<feature type="region of interest" description="Disordered" evidence="1">
    <location>
        <begin position="1"/>
        <end position="78"/>
    </location>
</feature>
<protein>
    <submittedName>
        <fullName evidence="2">Uncharacterized protein</fullName>
    </submittedName>
</protein>
<organism evidence="2 3">
    <name type="scientific">Neonectria ditissima</name>
    <dbReference type="NCBI Taxonomy" id="78410"/>
    <lineage>
        <taxon>Eukaryota</taxon>
        <taxon>Fungi</taxon>
        <taxon>Dikarya</taxon>
        <taxon>Ascomycota</taxon>
        <taxon>Pezizomycotina</taxon>
        <taxon>Sordariomycetes</taxon>
        <taxon>Hypocreomycetidae</taxon>
        <taxon>Hypocreales</taxon>
        <taxon>Nectriaceae</taxon>
        <taxon>Neonectria</taxon>
    </lineage>
</organism>
<evidence type="ECO:0000313" key="3">
    <source>
        <dbReference type="Proteomes" id="UP000050424"/>
    </source>
</evidence>
<feature type="compositionally biased region" description="Acidic residues" evidence="1">
    <location>
        <begin position="390"/>
        <end position="400"/>
    </location>
</feature>
<evidence type="ECO:0000313" key="2">
    <source>
        <dbReference type="EMBL" id="KPM34776.1"/>
    </source>
</evidence>
<sequence>MPRNRNNKRPSSALESPNPDSHSRHEPASLVSGHIPPEHGSSPERSEPSTTRQTTGRAPPGTVGSPKHTKLLAHQKKMHSAMDTSLFEVLDKMQGRMKSQREPLLDSALDSIIGCDDGETDGFLDLWESSEEKRDLRGCHQIYMMSLWKTSLRMYRCSPLAIISPLQGLAYQPTPSRTSAPVSSMWGHSFTSTLNIVMAHPVWECRVNLLVTVLEFAVICRTDDRRAWYMLDGPKCNTLKRLDAALDARAAEMEDNGLPSSISNLMDHIALGTKTKNGASDITKSQGLEVHGLTKTDLYKVQDSIDTFTHGGYPVFTNTQVAHQGFVDSRANNDIPLGASQLEEFYRRSWIKEQRAITAANESDSDSDDSEDGDGDQAMEDPVPDMPDVSSEDDGLERLF</sequence>
<proteinExistence type="predicted"/>
<dbReference type="AlphaFoldDB" id="A0A0P7AQM0"/>
<gene>
    <name evidence="2" type="ORF">AK830_g11794</name>
</gene>
<accession>A0A0P7AQM0</accession>
<evidence type="ECO:0000256" key="1">
    <source>
        <dbReference type="SAM" id="MobiDB-lite"/>
    </source>
</evidence>
<dbReference type="OrthoDB" id="4754366at2759"/>
<reference evidence="2 3" key="1">
    <citation type="submission" date="2015-09" db="EMBL/GenBank/DDBJ databases">
        <title>Draft genome of a European isolate of the apple canker pathogen Neonectria ditissima.</title>
        <authorList>
            <person name="Gomez-Cortecero A."/>
            <person name="Harrison R.J."/>
            <person name="Armitage A.D."/>
        </authorList>
    </citation>
    <scope>NUCLEOTIDE SEQUENCE [LARGE SCALE GENOMIC DNA]</scope>
    <source>
        <strain evidence="2 3">R09/05</strain>
    </source>
</reference>
<comment type="caution">
    <text evidence="2">The sequence shown here is derived from an EMBL/GenBank/DDBJ whole genome shotgun (WGS) entry which is preliminary data.</text>
</comment>
<feature type="compositionally biased region" description="Polar residues" evidence="1">
    <location>
        <begin position="9"/>
        <end position="20"/>
    </location>
</feature>
<dbReference type="EMBL" id="LKCW01000302">
    <property type="protein sequence ID" value="KPM34776.1"/>
    <property type="molecule type" value="Genomic_DNA"/>
</dbReference>
<feature type="compositionally biased region" description="Basic residues" evidence="1">
    <location>
        <begin position="67"/>
        <end position="78"/>
    </location>
</feature>
<dbReference type="Proteomes" id="UP000050424">
    <property type="component" value="Unassembled WGS sequence"/>
</dbReference>
<feature type="compositionally biased region" description="Acidic residues" evidence="1">
    <location>
        <begin position="363"/>
        <end position="383"/>
    </location>
</feature>
<dbReference type="STRING" id="78410.A0A0P7AQM0"/>
<keyword evidence="3" id="KW-1185">Reference proteome</keyword>